<feature type="region of interest" description="Disordered" evidence="1">
    <location>
        <begin position="272"/>
        <end position="297"/>
    </location>
</feature>
<feature type="compositionally biased region" description="Polar residues" evidence="1">
    <location>
        <begin position="316"/>
        <end position="332"/>
    </location>
</feature>
<proteinExistence type="predicted"/>
<dbReference type="AlphaFoldDB" id="A0A6A7BSD8"/>
<organism evidence="2 3">
    <name type="scientific">Piedraia hortae CBS 480.64</name>
    <dbReference type="NCBI Taxonomy" id="1314780"/>
    <lineage>
        <taxon>Eukaryota</taxon>
        <taxon>Fungi</taxon>
        <taxon>Dikarya</taxon>
        <taxon>Ascomycota</taxon>
        <taxon>Pezizomycotina</taxon>
        <taxon>Dothideomycetes</taxon>
        <taxon>Dothideomycetidae</taxon>
        <taxon>Capnodiales</taxon>
        <taxon>Piedraiaceae</taxon>
        <taxon>Piedraia</taxon>
    </lineage>
</organism>
<dbReference type="OrthoDB" id="1162399at2759"/>
<dbReference type="Proteomes" id="UP000799421">
    <property type="component" value="Unassembled WGS sequence"/>
</dbReference>
<evidence type="ECO:0000313" key="2">
    <source>
        <dbReference type="EMBL" id="KAF2857645.1"/>
    </source>
</evidence>
<keyword evidence="3" id="KW-1185">Reference proteome</keyword>
<dbReference type="InterPro" id="IPR032710">
    <property type="entry name" value="NTF2-like_dom_sf"/>
</dbReference>
<evidence type="ECO:0000256" key="1">
    <source>
        <dbReference type="SAM" id="MobiDB-lite"/>
    </source>
</evidence>
<feature type="region of interest" description="Disordered" evidence="1">
    <location>
        <begin position="310"/>
        <end position="372"/>
    </location>
</feature>
<dbReference type="EMBL" id="MU006033">
    <property type="protein sequence ID" value="KAF2857645.1"/>
    <property type="molecule type" value="Genomic_DNA"/>
</dbReference>
<reference evidence="2" key="1">
    <citation type="journal article" date="2020" name="Stud. Mycol.">
        <title>101 Dothideomycetes genomes: a test case for predicting lifestyles and emergence of pathogens.</title>
        <authorList>
            <person name="Haridas S."/>
            <person name="Albert R."/>
            <person name="Binder M."/>
            <person name="Bloem J."/>
            <person name="Labutti K."/>
            <person name="Salamov A."/>
            <person name="Andreopoulos B."/>
            <person name="Baker S."/>
            <person name="Barry K."/>
            <person name="Bills G."/>
            <person name="Bluhm B."/>
            <person name="Cannon C."/>
            <person name="Castanera R."/>
            <person name="Culley D."/>
            <person name="Daum C."/>
            <person name="Ezra D."/>
            <person name="Gonzalez J."/>
            <person name="Henrissat B."/>
            <person name="Kuo A."/>
            <person name="Liang C."/>
            <person name="Lipzen A."/>
            <person name="Lutzoni F."/>
            <person name="Magnuson J."/>
            <person name="Mondo S."/>
            <person name="Nolan M."/>
            <person name="Ohm R."/>
            <person name="Pangilinan J."/>
            <person name="Park H.-J."/>
            <person name="Ramirez L."/>
            <person name="Alfaro M."/>
            <person name="Sun H."/>
            <person name="Tritt A."/>
            <person name="Yoshinaga Y."/>
            <person name="Zwiers L.-H."/>
            <person name="Turgeon B."/>
            <person name="Goodwin S."/>
            <person name="Spatafora J."/>
            <person name="Crous P."/>
            <person name="Grigoriev I."/>
        </authorList>
    </citation>
    <scope>NUCLEOTIDE SEQUENCE</scope>
    <source>
        <strain evidence="2">CBS 480.64</strain>
    </source>
</reference>
<protein>
    <submittedName>
        <fullName evidence="2">Uncharacterized protein</fullName>
    </submittedName>
</protein>
<name>A0A6A7BSD8_9PEZI</name>
<sequence length="372" mass="40297">MAAAASSAPSATGPLANRYFAFMRCPTVDVLAENAVLHYVNSTQTPLDGATTIVRHLEAQGRMLEKKDDRPLNSIEDDSHAFIETETTLAFRHVGGGAYLPRIDAHLLDERRVTFPLMHVVTWNVDGKIASIRLQWDQGSLLKQVEAIGKTGRNWPIEDGVTLIQSIRACLAGKGNTAVSATEDDSGRTIPTGVSAAVRGEKANLDLFRTLDPNEGAASSSYNGPVIAPRESARPARRGLEDIVGETDISSTEHQRSSSILKGGAGKHVVHNRLFDEEDVEKSVPTPGGERLRSPERKKTYEEKYKHFAFGDGEDATTSSVPPTSKKQNPNAPTFDFADFAAPISSKNKNSSEQERKIYKTAGDGMGGRKAV</sequence>
<gene>
    <name evidence="2" type="ORF">K470DRAFT_273104</name>
</gene>
<dbReference type="SUPFAM" id="SSF54427">
    <property type="entry name" value="NTF2-like"/>
    <property type="match status" value="1"/>
</dbReference>
<evidence type="ECO:0000313" key="3">
    <source>
        <dbReference type="Proteomes" id="UP000799421"/>
    </source>
</evidence>
<dbReference type="Gene3D" id="3.10.450.50">
    <property type="match status" value="1"/>
</dbReference>
<accession>A0A6A7BSD8</accession>